<proteinExistence type="predicted"/>
<feature type="region of interest" description="Disordered" evidence="2">
    <location>
        <begin position="83"/>
        <end position="160"/>
    </location>
</feature>
<protein>
    <submittedName>
        <fullName evidence="3">Uncharacterized protein</fullName>
    </submittedName>
</protein>
<evidence type="ECO:0000313" key="4">
    <source>
        <dbReference type="Proteomes" id="UP000019118"/>
    </source>
</evidence>
<reference evidence="3" key="2">
    <citation type="submission" date="2024-08" db="UniProtKB">
        <authorList>
            <consortium name="EnsemblMetazoa"/>
        </authorList>
    </citation>
    <scope>IDENTIFICATION</scope>
</reference>
<feature type="compositionally biased region" description="Basic and acidic residues" evidence="2">
    <location>
        <begin position="177"/>
        <end position="196"/>
    </location>
</feature>
<feature type="compositionally biased region" description="Pro residues" evidence="2">
    <location>
        <begin position="89"/>
        <end position="104"/>
    </location>
</feature>
<feature type="compositionally biased region" description="Low complexity" evidence="2">
    <location>
        <begin position="132"/>
        <end position="145"/>
    </location>
</feature>
<feature type="region of interest" description="Disordered" evidence="2">
    <location>
        <begin position="177"/>
        <end position="206"/>
    </location>
</feature>
<dbReference type="Proteomes" id="UP000019118">
    <property type="component" value="Unassembled WGS sequence"/>
</dbReference>
<sequence length="433" mass="46613">MDQLLPPPNGSPEEIQAWNAMMDTMVTFIKASTTLINTITSKVQPGGRAVDSKKGAKVPQLLGGCEPECETCQPKPPCGICGDDTKTPTPSPKPMAQAAPPPEPVAEAPPQAPEENADAPTETEEASEAPEDAAPAADPAPAESSGVVADVAAAPSQAGGTKKCNCAAIRAQRLADEKKERCSCSRKGRTEEPIEEKQEDEEDAEAMCGCGATEGNTEALMRDMVQKLDNAQQEIAKLQEEMARLYRMDASKRIGPHGGPNPAALYREIMRDSDVPAQRSISHRRPPSMCIPCDDPNASRFAGDTPAVPSAPRGLMRPAPMQGRSPFYTPPQPPCRRAPRAEMSMYGSSYDPGPGRVQPPLYPQINPESSPDYWRRSEEFEERGAPQRKMVVCPSLKAPAQEPPPRRMLVCRPPPARPPHGGCDPNNCRLDSN</sequence>
<evidence type="ECO:0000256" key="2">
    <source>
        <dbReference type="SAM" id="MobiDB-lite"/>
    </source>
</evidence>
<name>A0AAR5PZN1_DENPD</name>
<feature type="coiled-coil region" evidence="1">
    <location>
        <begin position="221"/>
        <end position="248"/>
    </location>
</feature>
<dbReference type="EnsemblMetazoa" id="XM_019910899.1">
    <property type="protein sequence ID" value="XP_019766458.1"/>
    <property type="gene ID" value="LOC109541903"/>
</dbReference>
<accession>A0AAR5PZN1</accession>
<feature type="compositionally biased region" description="Basic and acidic residues" evidence="2">
    <location>
        <begin position="373"/>
        <end position="385"/>
    </location>
</feature>
<evidence type="ECO:0000256" key="1">
    <source>
        <dbReference type="SAM" id="Coils"/>
    </source>
</evidence>
<feature type="region of interest" description="Disordered" evidence="2">
    <location>
        <begin position="276"/>
        <end position="433"/>
    </location>
</feature>
<evidence type="ECO:0000313" key="3">
    <source>
        <dbReference type="EnsemblMetazoa" id="XP_019766458.1"/>
    </source>
</evidence>
<keyword evidence="4" id="KW-1185">Reference proteome</keyword>
<organism evidence="3 4">
    <name type="scientific">Dendroctonus ponderosae</name>
    <name type="common">Mountain pine beetle</name>
    <dbReference type="NCBI Taxonomy" id="77166"/>
    <lineage>
        <taxon>Eukaryota</taxon>
        <taxon>Metazoa</taxon>
        <taxon>Ecdysozoa</taxon>
        <taxon>Arthropoda</taxon>
        <taxon>Hexapoda</taxon>
        <taxon>Insecta</taxon>
        <taxon>Pterygota</taxon>
        <taxon>Neoptera</taxon>
        <taxon>Endopterygota</taxon>
        <taxon>Coleoptera</taxon>
        <taxon>Polyphaga</taxon>
        <taxon>Cucujiformia</taxon>
        <taxon>Curculionidae</taxon>
        <taxon>Scolytinae</taxon>
        <taxon>Dendroctonus</taxon>
    </lineage>
</organism>
<keyword evidence="1" id="KW-0175">Coiled coil</keyword>
<dbReference type="AlphaFoldDB" id="A0AAR5PZN1"/>
<reference evidence="4" key="1">
    <citation type="journal article" date="2013" name="Genome Biol.">
        <title>Draft genome of the mountain pine beetle, Dendroctonus ponderosae Hopkins, a major forest pest.</title>
        <authorList>
            <person name="Keeling C.I."/>
            <person name="Yuen M.M."/>
            <person name="Liao N.Y."/>
            <person name="Docking T.R."/>
            <person name="Chan S.K."/>
            <person name="Taylor G.A."/>
            <person name="Palmquist D.L."/>
            <person name="Jackman S.D."/>
            <person name="Nguyen A."/>
            <person name="Li M."/>
            <person name="Henderson H."/>
            <person name="Janes J.K."/>
            <person name="Zhao Y."/>
            <person name="Pandoh P."/>
            <person name="Moore R."/>
            <person name="Sperling F.A."/>
            <person name="Huber D.P."/>
            <person name="Birol I."/>
            <person name="Jones S.J."/>
            <person name="Bohlmann J."/>
        </authorList>
    </citation>
    <scope>NUCLEOTIDE SEQUENCE</scope>
</reference>
<feature type="compositionally biased region" description="Acidic residues" evidence="2">
    <location>
        <begin position="115"/>
        <end position="131"/>
    </location>
</feature>